<keyword evidence="10 14" id="KW-0547">Nucleotide-binding</keyword>
<dbReference type="SUPFAM" id="SSF53748">
    <property type="entry name" value="Phosphoglycerate kinase"/>
    <property type="match status" value="1"/>
</dbReference>
<dbReference type="AlphaFoldDB" id="A0A9X2ENF8"/>
<keyword evidence="9 14" id="KW-0808">Transferase</keyword>
<dbReference type="Proteomes" id="UP001139028">
    <property type="component" value="Unassembled WGS sequence"/>
</dbReference>
<dbReference type="EC" id="2.7.2.3" evidence="6 14"/>
<keyword evidence="11 14" id="KW-0418">Kinase</keyword>
<dbReference type="FunFam" id="3.40.50.1260:FF:000001">
    <property type="entry name" value="Phosphoglycerate kinase"/>
    <property type="match status" value="1"/>
</dbReference>
<keyword evidence="19" id="KW-1185">Reference proteome</keyword>
<dbReference type="GO" id="GO:0004618">
    <property type="term" value="F:phosphoglycerate kinase activity"/>
    <property type="evidence" value="ECO:0007669"/>
    <property type="project" value="UniProtKB-UniRule"/>
</dbReference>
<proteinExistence type="inferred from homology"/>
<dbReference type="Pfam" id="PF00162">
    <property type="entry name" value="PGK"/>
    <property type="match status" value="1"/>
</dbReference>
<dbReference type="InterPro" id="IPR036043">
    <property type="entry name" value="Phosphoglycerate_kinase_sf"/>
</dbReference>
<comment type="caution">
    <text evidence="18">The sequence shown here is derived from an EMBL/GenBank/DDBJ whole genome shotgun (WGS) entry which is preliminary data.</text>
</comment>
<dbReference type="PANTHER" id="PTHR11406">
    <property type="entry name" value="PHOSPHOGLYCERATE KINASE"/>
    <property type="match status" value="1"/>
</dbReference>
<feature type="binding site" evidence="14 15">
    <location>
        <begin position="21"/>
        <end position="23"/>
    </location>
    <ligand>
        <name>substrate</name>
    </ligand>
</feature>
<evidence type="ECO:0000256" key="15">
    <source>
        <dbReference type="PIRSR" id="PIRSR000724-1"/>
    </source>
</evidence>
<feature type="binding site" evidence="15">
    <location>
        <position position="113"/>
    </location>
    <ligand>
        <name>(2R)-3-phosphoglycerate</name>
        <dbReference type="ChEBI" id="CHEBI:58272"/>
    </ligand>
</feature>
<dbReference type="GO" id="GO:0006094">
    <property type="term" value="P:gluconeogenesis"/>
    <property type="evidence" value="ECO:0007669"/>
    <property type="project" value="TreeGrafter"/>
</dbReference>
<dbReference type="PANTHER" id="PTHR11406:SF23">
    <property type="entry name" value="PHOSPHOGLYCERATE KINASE 1, CHLOROPLASTIC-RELATED"/>
    <property type="match status" value="1"/>
</dbReference>
<dbReference type="GO" id="GO:0005524">
    <property type="term" value="F:ATP binding"/>
    <property type="evidence" value="ECO:0007669"/>
    <property type="project" value="UniProtKB-KW"/>
</dbReference>
<dbReference type="GO" id="GO:0006096">
    <property type="term" value="P:glycolytic process"/>
    <property type="evidence" value="ECO:0007669"/>
    <property type="project" value="UniProtKB-UniRule"/>
</dbReference>
<evidence type="ECO:0000256" key="7">
    <source>
        <dbReference type="ARBA" id="ARBA00016471"/>
    </source>
</evidence>
<dbReference type="GO" id="GO:0005829">
    <property type="term" value="C:cytosol"/>
    <property type="evidence" value="ECO:0007669"/>
    <property type="project" value="TreeGrafter"/>
</dbReference>
<evidence type="ECO:0000256" key="3">
    <source>
        <dbReference type="ARBA" id="ARBA00004838"/>
    </source>
</evidence>
<feature type="binding site" evidence="14">
    <location>
        <position position="36"/>
    </location>
    <ligand>
        <name>substrate</name>
    </ligand>
</feature>
<comment type="similarity">
    <text evidence="4 14 17">Belongs to the phosphoglycerate kinase family.</text>
</comment>
<evidence type="ECO:0000256" key="16">
    <source>
        <dbReference type="PIRSR" id="PIRSR000724-2"/>
    </source>
</evidence>
<evidence type="ECO:0000256" key="6">
    <source>
        <dbReference type="ARBA" id="ARBA00013061"/>
    </source>
</evidence>
<evidence type="ECO:0000256" key="14">
    <source>
        <dbReference type="HAMAP-Rule" id="MF_00145"/>
    </source>
</evidence>
<comment type="subcellular location">
    <subcellularLocation>
        <location evidence="2 14">Cytoplasm</location>
    </subcellularLocation>
</comment>
<dbReference type="RefSeq" id="WP_252463963.1">
    <property type="nucleotide sequence ID" value="NZ_JALBWM010000001.1"/>
</dbReference>
<protein>
    <recommendedName>
        <fullName evidence="7 14">Phosphoglycerate kinase</fullName>
        <ecNumber evidence="6 14">2.7.2.3</ecNumber>
    </recommendedName>
</protein>
<keyword evidence="13 14" id="KW-0324">Glycolysis</keyword>
<dbReference type="InterPro" id="IPR001576">
    <property type="entry name" value="Phosphoglycerate_kinase"/>
</dbReference>
<dbReference type="FunFam" id="3.40.50.1260:FF:000002">
    <property type="entry name" value="Phosphoglycerate kinase"/>
    <property type="match status" value="1"/>
</dbReference>
<comment type="catalytic activity">
    <reaction evidence="1 14 17">
        <text>(2R)-3-phosphoglycerate + ATP = (2R)-3-phospho-glyceroyl phosphate + ADP</text>
        <dbReference type="Rhea" id="RHEA:14801"/>
        <dbReference type="ChEBI" id="CHEBI:30616"/>
        <dbReference type="ChEBI" id="CHEBI:57604"/>
        <dbReference type="ChEBI" id="CHEBI:58272"/>
        <dbReference type="ChEBI" id="CHEBI:456216"/>
        <dbReference type="EC" id="2.7.2.3"/>
    </reaction>
</comment>
<name>A0A9X2ENF8_9GAMM</name>
<evidence type="ECO:0000256" key="2">
    <source>
        <dbReference type="ARBA" id="ARBA00004496"/>
    </source>
</evidence>
<dbReference type="Gene3D" id="3.40.50.1260">
    <property type="entry name" value="Phosphoglycerate kinase, N-terminal domain"/>
    <property type="match status" value="2"/>
</dbReference>
<evidence type="ECO:0000256" key="5">
    <source>
        <dbReference type="ARBA" id="ARBA00011245"/>
    </source>
</evidence>
<keyword evidence="8 14" id="KW-0963">Cytoplasm</keyword>
<dbReference type="GO" id="GO:0043531">
    <property type="term" value="F:ADP binding"/>
    <property type="evidence" value="ECO:0007669"/>
    <property type="project" value="TreeGrafter"/>
</dbReference>
<evidence type="ECO:0000256" key="8">
    <source>
        <dbReference type="ARBA" id="ARBA00022490"/>
    </source>
</evidence>
<feature type="binding site" evidence="14 16">
    <location>
        <begin position="340"/>
        <end position="343"/>
    </location>
    <ligand>
        <name>ATP</name>
        <dbReference type="ChEBI" id="CHEBI:30616"/>
    </ligand>
</feature>
<evidence type="ECO:0000256" key="11">
    <source>
        <dbReference type="ARBA" id="ARBA00022777"/>
    </source>
</evidence>
<feature type="binding site" evidence="15">
    <location>
        <position position="146"/>
    </location>
    <ligand>
        <name>(2R)-3-phosphoglycerate</name>
        <dbReference type="ChEBI" id="CHEBI:58272"/>
    </ligand>
</feature>
<reference evidence="18" key="1">
    <citation type="journal article" date="2022" name="Arch. Microbiol.">
        <title>Microbulbifer okhotskensis sp. nov., isolated from a deep bottom sediment of the Okhotsk Sea.</title>
        <authorList>
            <person name="Romanenko L."/>
            <person name="Kurilenko V."/>
            <person name="Otstavnykh N."/>
            <person name="Velansky P."/>
            <person name="Isaeva M."/>
            <person name="Mikhailov V."/>
        </authorList>
    </citation>
    <scope>NUCLEOTIDE SEQUENCE</scope>
    <source>
        <strain evidence="18">OS29</strain>
    </source>
</reference>
<gene>
    <name evidence="14" type="primary">pgk</name>
    <name evidence="18" type="ORF">MO867_00445</name>
</gene>
<evidence type="ECO:0000256" key="17">
    <source>
        <dbReference type="RuleBase" id="RU000532"/>
    </source>
</evidence>
<feature type="binding site" evidence="14">
    <location>
        <position position="146"/>
    </location>
    <ligand>
        <name>substrate</name>
    </ligand>
</feature>
<comment type="subunit">
    <text evidence="5 14">Monomer.</text>
</comment>
<evidence type="ECO:0000256" key="1">
    <source>
        <dbReference type="ARBA" id="ARBA00000642"/>
    </source>
</evidence>
<accession>A0A9X2ENF8</accession>
<feature type="binding site" evidence="15">
    <location>
        <position position="36"/>
    </location>
    <ligand>
        <name>(2R)-3-phosphoglycerate</name>
        <dbReference type="ChEBI" id="CHEBI:58272"/>
    </ligand>
</feature>
<dbReference type="InterPro" id="IPR015824">
    <property type="entry name" value="Phosphoglycerate_kinase_N"/>
</dbReference>
<feature type="binding site" evidence="14 16">
    <location>
        <position position="314"/>
    </location>
    <ligand>
        <name>ATP</name>
        <dbReference type="ChEBI" id="CHEBI:30616"/>
    </ligand>
</feature>
<evidence type="ECO:0000256" key="13">
    <source>
        <dbReference type="ARBA" id="ARBA00023152"/>
    </source>
</evidence>
<feature type="binding site" evidence="14">
    <location>
        <position position="113"/>
    </location>
    <ligand>
        <name>substrate</name>
    </ligand>
</feature>
<comment type="pathway">
    <text evidence="3 14">Carbohydrate degradation; glycolysis; pyruvate from D-glyceraldehyde 3-phosphate: step 2/5.</text>
</comment>
<feature type="binding site" evidence="14 15">
    <location>
        <begin position="59"/>
        <end position="62"/>
    </location>
    <ligand>
        <name>substrate</name>
    </ligand>
</feature>
<dbReference type="PRINTS" id="PR00477">
    <property type="entry name" value="PHGLYCKINASE"/>
</dbReference>
<evidence type="ECO:0000256" key="12">
    <source>
        <dbReference type="ARBA" id="ARBA00022840"/>
    </source>
</evidence>
<organism evidence="18 19">
    <name type="scientific">Microbulbifer okhotskensis</name>
    <dbReference type="NCBI Taxonomy" id="2926617"/>
    <lineage>
        <taxon>Bacteria</taxon>
        <taxon>Pseudomonadati</taxon>
        <taxon>Pseudomonadota</taxon>
        <taxon>Gammaproteobacteria</taxon>
        <taxon>Cellvibrionales</taxon>
        <taxon>Microbulbiferaceae</taxon>
        <taxon>Microbulbifer</taxon>
    </lineage>
</organism>
<dbReference type="PIRSF" id="PIRSF000724">
    <property type="entry name" value="Pgk"/>
    <property type="match status" value="1"/>
</dbReference>
<evidence type="ECO:0000256" key="4">
    <source>
        <dbReference type="ARBA" id="ARBA00008982"/>
    </source>
</evidence>
<evidence type="ECO:0000313" key="18">
    <source>
        <dbReference type="EMBL" id="MCO1332793.1"/>
    </source>
</evidence>
<evidence type="ECO:0000256" key="9">
    <source>
        <dbReference type="ARBA" id="ARBA00022679"/>
    </source>
</evidence>
<dbReference type="HAMAP" id="MF_00145">
    <property type="entry name" value="Phosphoglyc_kinase"/>
    <property type="match status" value="1"/>
</dbReference>
<evidence type="ECO:0000256" key="10">
    <source>
        <dbReference type="ARBA" id="ARBA00022741"/>
    </source>
</evidence>
<sequence length="387" mass="40517">MAVKLMADLDLAGKRLLIREDLNVPVKDGRVTSDARIRAALPTIEAAINAGAKVLLMSHLGRPTEGEYAEEFSLAPVAAHLSELLGRDVALVKEWRDGVELADSEVALLENVRFNTGEKKDGEALAKAYAQLCDIFVMDAFGTAHRAQASTHGVAKYAPVACAGPLLATELDALQKALAEPARPLVAIVGGSKVSTKLTVLESLSDKVDQLIVGGGIANTFLAASGKPVGKSLCEHDLVDIAKALMHKCDIPLPTDVVTGKAFSESAAAETKGAETVAEDDMIFDIGPKSSEMLEDILKGAKTIIWNGPVGVFEFDQFGGGTEHLSKAIAASDAFSIAGGGDTLAAVDKYGIADKVSYISTGGGAFLEYVEGKTLPAVAMLETRARD</sequence>
<feature type="binding site" evidence="14 16">
    <location>
        <position position="197"/>
    </location>
    <ligand>
        <name>ATP</name>
        <dbReference type="ChEBI" id="CHEBI:30616"/>
    </ligand>
</feature>
<dbReference type="EMBL" id="JALBWM010000001">
    <property type="protein sequence ID" value="MCO1332793.1"/>
    <property type="molecule type" value="Genomic_DNA"/>
</dbReference>
<keyword evidence="12 14" id="KW-0067">ATP-binding</keyword>
<evidence type="ECO:0000313" key="19">
    <source>
        <dbReference type="Proteomes" id="UP001139028"/>
    </source>
</evidence>
<comment type="caution">
    <text evidence="14">Lacks conserved residue(s) required for the propagation of feature annotation.</text>
</comment>